<dbReference type="Proteomes" id="UP000494256">
    <property type="component" value="Unassembled WGS sequence"/>
</dbReference>
<keyword evidence="3" id="KW-1185">Reference proteome</keyword>
<dbReference type="Proteomes" id="UP000494106">
    <property type="component" value="Unassembled WGS sequence"/>
</dbReference>
<evidence type="ECO:0000313" key="1">
    <source>
        <dbReference type="EMBL" id="CAB3250994.1"/>
    </source>
</evidence>
<evidence type="ECO:0000313" key="4">
    <source>
        <dbReference type="Proteomes" id="UP000494256"/>
    </source>
</evidence>
<dbReference type="AlphaFoldDB" id="A0A8S1AXJ7"/>
<comment type="caution">
    <text evidence="1">The sequence shown here is derived from an EMBL/GenBank/DDBJ whole genome shotgun (WGS) entry which is preliminary data.</text>
</comment>
<dbReference type="EMBL" id="CADEBD010000353">
    <property type="protein sequence ID" value="CAB3250994.1"/>
    <property type="molecule type" value="Genomic_DNA"/>
</dbReference>
<evidence type="ECO:0000313" key="3">
    <source>
        <dbReference type="Proteomes" id="UP000494106"/>
    </source>
</evidence>
<name>A0A8S1AXJ7_ARCPL</name>
<accession>A0A8S1AXJ7</accession>
<dbReference type="EMBL" id="CADEBC010000594">
    <property type="protein sequence ID" value="CAB3257947.1"/>
    <property type="molecule type" value="Genomic_DNA"/>
</dbReference>
<gene>
    <name evidence="1" type="ORF">APLA_LOCUS13439</name>
    <name evidence="2" type="ORF">APLA_LOCUS16291</name>
</gene>
<proteinExistence type="predicted"/>
<reference evidence="3 4" key="1">
    <citation type="submission" date="2020-04" db="EMBL/GenBank/DDBJ databases">
        <authorList>
            <person name="Wallbank WR R."/>
            <person name="Pardo Diaz C."/>
            <person name="Kozak K."/>
            <person name="Martin S."/>
            <person name="Jiggins C."/>
            <person name="Moest M."/>
            <person name="Warren A I."/>
            <person name="Byers J.R.P. K."/>
            <person name="Montejo-Kovacevich G."/>
            <person name="Yen C E."/>
        </authorList>
    </citation>
    <scope>NUCLEOTIDE SEQUENCE [LARGE SCALE GENOMIC DNA]</scope>
</reference>
<sequence length="81" mass="9230">MYPCSMSCHGNCQEVLHILYCEEVMVPTEKEEKHDQVPISGYELHFTLPEVGQKQYRPRSAAALGGFFFKVQLGAIQLTRL</sequence>
<protein>
    <submittedName>
        <fullName evidence="1">Uncharacterized protein</fullName>
    </submittedName>
</protein>
<evidence type="ECO:0000313" key="2">
    <source>
        <dbReference type="EMBL" id="CAB3257947.1"/>
    </source>
</evidence>
<organism evidence="1 4">
    <name type="scientific">Arctia plantaginis</name>
    <name type="common">Wood tiger moth</name>
    <name type="synonym">Phalaena plantaginis</name>
    <dbReference type="NCBI Taxonomy" id="874455"/>
    <lineage>
        <taxon>Eukaryota</taxon>
        <taxon>Metazoa</taxon>
        <taxon>Ecdysozoa</taxon>
        <taxon>Arthropoda</taxon>
        <taxon>Hexapoda</taxon>
        <taxon>Insecta</taxon>
        <taxon>Pterygota</taxon>
        <taxon>Neoptera</taxon>
        <taxon>Endopterygota</taxon>
        <taxon>Lepidoptera</taxon>
        <taxon>Glossata</taxon>
        <taxon>Ditrysia</taxon>
        <taxon>Noctuoidea</taxon>
        <taxon>Erebidae</taxon>
        <taxon>Arctiinae</taxon>
        <taxon>Arctia</taxon>
    </lineage>
</organism>